<organism evidence="1 2">
    <name type="scientific">Exidia glandulosa HHB12029</name>
    <dbReference type="NCBI Taxonomy" id="1314781"/>
    <lineage>
        <taxon>Eukaryota</taxon>
        <taxon>Fungi</taxon>
        <taxon>Dikarya</taxon>
        <taxon>Basidiomycota</taxon>
        <taxon>Agaricomycotina</taxon>
        <taxon>Agaricomycetes</taxon>
        <taxon>Auriculariales</taxon>
        <taxon>Exidiaceae</taxon>
        <taxon>Exidia</taxon>
    </lineage>
</organism>
<sequence length="102" mass="10935">MLWTYLSPASLSELFIDAVCLEDILGMHAVLPEIHEMTLNIDASDIFAFAEIETATPSVSAIDLASFVVDMHIDSGVLDELVFENVAVEGDIAGVAVLVRGL</sequence>
<proteinExistence type="predicted"/>
<gene>
    <name evidence="1" type="ORF">EXIGLDRAFT_778160</name>
</gene>
<dbReference type="Proteomes" id="UP000077266">
    <property type="component" value="Unassembled WGS sequence"/>
</dbReference>
<dbReference type="EMBL" id="KV426302">
    <property type="protein sequence ID" value="KZV82824.1"/>
    <property type="molecule type" value="Genomic_DNA"/>
</dbReference>
<evidence type="ECO:0000313" key="1">
    <source>
        <dbReference type="EMBL" id="KZV82824.1"/>
    </source>
</evidence>
<keyword evidence="2" id="KW-1185">Reference proteome</keyword>
<protein>
    <submittedName>
        <fullName evidence="1">Uncharacterized protein</fullName>
    </submittedName>
</protein>
<evidence type="ECO:0000313" key="2">
    <source>
        <dbReference type="Proteomes" id="UP000077266"/>
    </source>
</evidence>
<name>A0A165CNY1_EXIGL</name>
<dbReference type="InParanoid" id="A0A165CNY1"/>
<accession>A0A165CNY1</accession>
<dbReference type="AlphaFoldDB" id="A0A165CNY1"/>
<reference evidence="1 2" key="1">
    <citation type="journal article" date="2016" name="Mol. Biol. Evol.">
        <title>Comparative Genomics of Early-Diverging Mushroom-Forming Fungi Provides Insights into the Origins of Lignocellulose Decay Capabilities.</title>
        <authorList>
            <person name="Nagy L.G."/>
            <person name="Riley R."/>
            <person name="Tritt A."/>
            <person name="Adam C."/>
            <person name="Daum C."/>
            <person name="Floudas D."/>
            <person name="Sun H."/>
            <person name="Yadav J.S."/>
            <person name="Pangilinan J."/>
            <person name="Larsson K.H."/>
            <person name="Matsuura K."/>
            <person name="Barry K."/>
            <person name="Labutti K."/>
            <person name="Kuo R."/>
            <person name="Ohm R.A."/>
            <person name="Bhattacharya S.S."/>
            <person name="Shirouzu T."/>
            <person name="Yoshinaga Y."/>
            <person name="Martin F.M."/>
            <person name="Grigoriev I.V."/>
            <person name="Hibbett D.S."/>
        </authorList>
    </citation>
    <scope>NUCLEOTIDE SEQUENCE [LARGE SCALE GENOMIC DNA]</scope>
    <source>
        <strain evidence="1 2">HHB12029</strain>
    </source>
</reference>